<dbReference type="EMBL" id="UINC01058489">
    <property type="protein sequence ID" value="SVB80807.1"/>
    <property type="molecule type" value="Genomic_DNA"/>
</dbReference>
<gene>
    <name evidence="1" type="ORF">METZ01_LOCUS233661</name>
</gene>
<organism evidence="1">
    <name type="scientific">marine metagenome</name>
    <dbReference type="NCBI Taxonomy" id="408172"/>
    <lineage>
        <taxon>unclassified sequences</taxon>
        <taxon>metagenomes</taxon>
        <taxon>ecological metagenomes</taxon>
    </lineage>
</organism>
<sequence length="79" mass="8866">MEAGYELVQQILPFEVEECGEGLADICKAAEAGGVEMLFSESKIVDELDRIFYIREGLVDDLIAVGRDMNERGWVLKIE</sequence>
<reference evidence="1" key="1">
    <citation type="submission" date="2018-05" db="EMBL/GenBank/DDBJ databases">
        <authorList>
            <person name="Lanie J.A."/>
            <person name="Ng W.-L."/>
            <person name="Kazmierczak K.M."/>
            <person name="Andrzejewski T.M."/>
            <person name="Davidsen T.M."/>
            <person name="Wayne K.J."/>
            <person name="Tettelin H."/>
            <person name="Glass J.I."/>
            <person name="Rusch D."/>
            <person name="Podicherti R."/>
            <person name="Tsui H.-C.T."/>
            <person name="Winkler M.E."/>
        </authorList>
    </citation>
    <scope>NUCLEOTIDE SEQUENCE</scope>
</reference>
<proteinExistence type="predicted"/>
<feature type="non-terminal residue" evidence="1">
    <location>
        <position position="79"/>
    </location>
</feature>
<accession>A0A382H1J2</accession>
<name>A0A382H1J2_9ZZZZ</name>
<protein>
    <submittedName>
        <fullName evidence="1">Uncharacterized protein</fullName>
    </submittedName>
</protein>
<dbReference type="AlphaFoldDB" id="A0A382H1J2"/>
<evidence type="ECO:0000313" key="1">
    <source>
        <dbReference type="EMBL" id="SVB80807.1"/>
    </source>
</evidence>